<gene>
    <name evidence="9" type="ORF">DAEQUDRAFT_813261</name>
</gene>
<dbReference type="PIRSF" id="PIRSF015840">
    <property type="entry name" value="DUF284_TM_euk"/>
    <property type="match status" value="1"/>
</dbReference>
<evidence type="ECO:0000256" key="2">
    <source>
        <dbReference type="ARBA" id="ARBA00009457"/>
    </source>
</evidence>
<dbReference type="AlphaFoldDB" id="A0A165NCV8"/>
<dbReference type="GO" id="GO:0005794">
    <property type="term" value="C:Golgi apparatus"/>
    <property type="evidence" value="ECO:0007669"/>
    <property type="project" value="TreeGrafter"/>
</dbReference>
<protein>
    <submittedName>
        <fullName evidence="9">Transcription regulator</fullName>
    </submittedName>
</protein>
<evidence type="ECO:0000256" key="5">
    <source>
        <dbReference type="ARBA" id="ARBA00023136"/>
    </source>
</evidence>
<keyword evidence="5 6" id="KW-0472">Membrane</keyword>
<dbReference type="STRING" id="1314783.A0A165NCV8"/>
<evidence type="ECO:0000256" key="7">
    <source>
        <dbReference type="SAM" id="MobiDB-lite"/>
    </source>
</evidence>
<keyword evidence="10" id="KW-1185">Reference proteome</keyword>
<reference evidence="9 10" key="1">
    <citation type="journal article" date="2016" name="Mol. Biol. Evol.">
        <title>Comparative Genomics of Early-Diverging Mushroom-Forming Fungi Provides Insights into the Origins of Lignocellulose Decay Capabilities.</title>
        <authorList>
            <person name="Nagy L.G."/>
            <person name="Riley R."/>
            <person name="Tritt A."/>
            <person name="Adam C."/>
            <person name="Daum C."/>
            <person name="Floudas D."/>
            <person name="Sun H."/>
            <person name="Yadav J.S."/>
            <person name="Pangilinan J."/>
            <person name="Larsson K.H."/>
            <person name="Matsuura K."/>
            <person name="Barry K."/>
            <person name="Labutti K."/>
            <person name="Kuo R."/>
            <person name="Ohm R.A."/>
            <person name="Bhattacharya S.S."/>
            <person name="Shirouzu T."/>
            <person name="Yoshinaga Y."/>
            <person name="Martin F.M."/>
            <person name="Grigoriev I.V."/>
            <person name="Hibbett D.S."/>
        </authorList>
    </citation>
    <scope>NUCLEOTIDE SEQUENCE [LARGE SCALE GENOMIC DNA]</scope>
    <source>
        <strain evidence="9 10">L-15889</strain>
    </source>
</reference>
<dbReference type="GO" id="GO:0045332">
    <property type="term" value="P:phospholipid translocation"/>
    <property type="evidence" value="ECO:0007669"/>
    <property type="project" value="UniProtKB-UniRule"/>
</dbReference>
<feature type="region of interest" description="Disordered" evidence="7">
    <location>
        <begin position="1"/>
        <end position="30"/>
    </location>
</feature>
<sequence>MVLFRRNKPNDDDGSSGDVPKKEKGSWRRPANTAFKQQRLKAWQPILTPKTVLPTLFLIGIIFAPIGGLLVWGSGLVRTLPAITDDDLLTATDRPPQVSEMTFDYTDCDQLPASTSATDLNLQDLPNYSYRLKSSASNVPYNPPKYAFLNRTGDSSANVSTELQCYVQFDAPVVFEKPVFLYYKLTNFYQNHRRYVNSYDSTQLKGQYVKPGTLNSGDCSPLAQVCSGGTCKAIYPCGLIANSLYNDTYSSLTSTTNSSAPYVFSESGIAWPGEAKRYAETPGYSLDEIVPPPNWAKLYPNYTEDNPPPDLQADEHFQNWMRTAGLPTFSKLYGRNDTYDLGRDRYQIIVNMNYPVRDFGGTKSIVISTVSWIGGKNPFLGWAYVASAALLVLLAILGTIRHLVRPRKLGDMSLLSWNR</sequence>
<dbReference type="OrthoDB" id="340608at2759"/>
<dbReference type="PANTHER" id="PTHR10926:SF0">
    <property type="entry name" value="CDC50, ISOFORM A"/>
    <property type="match status" value="1"/>
</dbReference>
<dbReference type="EMBL" id="KV429083">
    <property type="protein sequence ID" value="KZT66818.1"/>
    <property type="molecule type" value="Genomic_DNA"/>
</dbReference>
<comment type="similarity">
    <text evidence="2 6">Belongs to the CDC50/LEM3 family.</text>
</comment>
<feature type="transmembrane region" description="Helical" evidence="8">
    <location>
        <begin position="51"/>
        <end position="72"/>
    </location>
</feature>
<evidence type="ECO:0000256" key="8">
    <source>
        <dbReference type="SAM" id="Phobius"/>
    </source>
</evidence>
<evidence type="ECO:0000256" key="1">
    <source>
        <dbReference type="ARBA" id="ARBA00004141"/>
    </source>
</evidence>
<evidence type="ECO:0000256" key="6">
    <source>
        <dbReference type="PIRNR" id="PIRNR015840"/>
    </source>
</evidence>
<keyword evidence="4 8" id="KW-1133">Transmembrane helix</keyword>
<evidence type="ECO:0000256" key="3">
    <source>
        <dbReference type="ARBA" id="ARBA00022692"/>
    </source>
</evidence>
<evidence type="ECO:0000313" key="9">
    <source>
        <dbReference type="EMBL" id="KZT66818.1"/>
    </source>
</evidence>
<evidence type="ECO:0000313" key="10">
    <source>
        <dbReference type="Proteomes" id="UP000076727"/>
    </source>
</evidence>
<dbReference type="Pfam" id="PF03381">
    <property type="entry name" value="CDC50"/>
    <property type="match status" value="1"/>
</dbReference>
<proteinExistence type="inferred from homology"/>
<name>A0A165NCV8_9APHY</name>
<dbReference type="InterPro" id="IPR005045">
    <property type="entry name" value="CDC50/LEM3_fam"/>
</dbReference>
<comment type="subcellular location">
    <subcellularLocation>
        <location evidence="1">Membrane</location>
        <topology evidence="1">Multi-pass membrane protein</topology>
    </subcellularLocation>
</comment>
<feature type="transmembrane region" description="Helical" evidence="8">
    <location>
        <begin position="379"/>
        <end position="400"/>
    </location>
</feature>
<keyword evidence="3 8" id="KW-0812">Transmembrane</keyword>
<evidence type="ECO:0000256" key="4">
    <source>
        <dbReference type="ARBA" id="ARBA00022989"/>
    </source>
</evidence>
<dbReference type="PANTHER" id="PTHR10926">
    <property type="entry name" value="CELL CYCLE CONTROL PROTEIN 50"/>
    <property type="match status" value="1"/>
</dbReference>
<dbReference type="GO" id="GO:0005886">
    <property type="term" value="C:plasma membrane"/>
    <property type="evidence" value="ECO:0007669"/>
    <property type="project" value="TreeGrafter"/>
</dbReference>
<organism evidence="9 10">
    <name type="scientific">Daedalea quercina L-15889</name>
    <dbReference type="NCBI Taxonomy" id="1314783"/>
    <lineage>
        <taxon>Eukaryota</taxon>
        <taxon>Fungi</taxon>
        <taxon>Dikarya</taxon>
        <taxon>Basidiomycota</taxon>
        <taxon>Agaricomycotina</taxon>
        <taxon>Agaricomycetes</taxon>
        <taxon>Polyporales</taxon>
        <taxon>Fomitopsis</taxon>
    </lineage>
</organism>
<accession>A0A165NCV8</accession>
<dbReference type="GO" id="GO:0005783">
    <property type="term" value="C:endoplasmic reticulum"/>
    <property type="evidence" value="ECO:0007669"/>
    <property type="project" value="TreeGrafter"/>
</dbReference>
<dbReference type="Proteomes" id="UP000076727">
    <property type="component" value="Unassembled WGS sequence"/>
</dbReference>